<proteinExistence type="predicted"/>
<dbReference type="OrthoDB" id="3217869at2"/>
<evidence type="ECO:0008006" key="5">
    <source>
        <dbReference type="Google" id="ProtNLM"/>
    </source>
</evidence>
<name>A0A1G7LY24_9ACTN</name>
<feature type="transmembrane region" description="Helical" evidence="2">
    <location>
        <begin position="231"/>
        <end position="253"/>
    </location>
</feature>
<gene>
    <name evidence="3" type="ORF">SAMN05660324_0434</name>
</gene>
<feature type="transmembrane region" description="Helical" evidence="2">
    <location>
        <begin position="169"/>
        <end position="188"/>
    </location>
</feature>
<reference evidence="4" key="1">
    <citation type="submission" date="2016-10" db="EMBL/GenBank/DDBJ databases">
        <authorList>
            <person name="Varghese N."/>
            <person name="Submissions S."/>
        </authorList>
    </citation>
    <scope>NUCLEOTIDE SEQUENCE [LARGE SCALE GENOMIC DNA]</scope>
    <source>
        <strain evidence="4">DSM 44526</strain>
    </source>
</reference>
<evidence type="ECO:0000313" key="3">
    <source>
        <dbReference type="EMBL" id="SDF54407.1"/>
    </source>
</evidence>
<sequence length="344" mass="34067">MGGLSGPPPPAEPGAETARSDGHTGRALARGILLPALIATLNGVVFVAVYLGALHDPVPHDLAVGVVGSAQQVTAVQQALDSAQPGGFAVRGLPDAGAADAAVRSDDVYGALVLGGGAPQLLTAGAHGQGVTQTLTEALTPVAQQLTGTAPATQDLVPLVAGDTRGLSVFYAAFGVVLGGFLFGIATFQAAPQLLLRWRVVSIALFAVVAGALVALLADVVYAAVPAGPLVVGGVVALLAAACGATAALAFRLFGSAGQVVTSIGLVILGNATSTGNAPAEFLPGWMRPLADVLPSGVAVQALRGAAYFSDADLVRGLVVLGLWAVLPLLAIAGADLVARRRAD</sequence>
<dbReference type="EMBL" id="FNCF01000001">
    <property type="protein sequence ID" value="SDF54407.1"/>
    <property type="molecule type" value="Genomic_DNA"/>
</dbReference>
<keyword evidence="2" id="KW-1133">Transmembrane helix</keyword>
<evidence type="ECO:0000256" key="2">
    <source>
        <dbReference type="SAM" id="Phobius"/>
    </source>
</evidence>
<protein>
    <recommendedName>
        <fullName evidence="5">ABC-2 family transporter protein</fullName>
    </recommendedName>
</protein>
<dbReference type="AlphaFoldDB" id="A0A1G7LY24"/>
<evidence type="ECO:0000256" key="1">
    <source>
        <dbReference type="SAM" id="MobiDB-lite"/>
    </source>
</evidence>
<feature type="transmembrane region" description="Helical" evidence="2">
    <location>
        <begin position="200"/>
        <end position="225"/>
    </location>
</feature>
<feature type="region of interest" description="Disordered" evidence="1">
    <location>
        <begin position="1"/>
        <end position="22"/>
    </location>
</feature>
<dbReference type="Proteomes" id="UP000198863">
    <property type="component" value="Unassembled WGS sequence"/>
</dbReference>
<feature type="transmembrane region" description="Helical" evidence="2">
    <location>
        <begin position="32"/>
        <end position="53"/>
    </location>
</feature>
<keyword evidence="2" id="KW-0812">Transmembrane</keyword>
<organism evidence="3 4">
    <name type="scientific">Klenkia brasiliensis</name>
    <dbReference type="NCBI Taxonomy" id="333142"/>
    <lineage>
        <taxon>Bacteria</taxon>
        <taxon>Bacillati</taxon>
        <taxon>Actinomycetota</taxon>
        <taxon>Actinomycetes</taxon>
        <taxon>Geodermatophilales</taxon>
        <taxon>Geodermatophilaceae</taxon>
        <taxon>Klenkia</taxon>
    </lineage>
</organism>
<keyword evidence="2" id="KW-0472">Membrane</keyword>
<feature type="compositionally biased region" description="Pro residues" evidence="1">
    <location>
        <begin position="1"/>
        <end position="12"/>
    </location>
</feature>
<keyword evidence="4" id="KW-1185">Reference proteome</keyword>
<dbReference type="RefSeq" id="WP_091057482.1">
    <property type="nucleotide sequence ID" value="NZ_FNCF01000001.1"/>
</dbReference>
<evidence type="ECO:0000313" key="4">
    <source>
        <dbReference type="Proteomes" id="UP000198863"/>
    </source>
</evidence>
<feature type="transmembrane region" description="Helical" evidence="2">
    <location>
        <begin position="318"/>
        <end position="339"/>
    </location>
</feature>
<accession>A0A1G7LY24</accession>